<name>A0A5J4YPS8_PORPP</name>
<organism evidence="8 9">
    <name type="scientific">Porphyridium purpureum</name>
    <name type="common">Red alga</name>
    <name type="synonym">Porphyridium cruentum</name>
    <dbReference type="NCBI Taxonomy" id="35688"/>
    <lineage>
        <taxon>Eukaryota</taxon>
        <taxon>Rhodophyta</taxon>
        <taxon>Bangiophyceae</taxon>
        <taxon>Porphyridiales</taxon>
        <taxon>Porphyridiaceae</taxon>
        <taxon>Porphyridium</taxon>
    </lineage>
</organism>
<comment type="pathway">
    <text evidence="1">Metabolic intermediate biosynthesis; acetyl-CoA biosynthesis; acetyl-CoA from acetate: step 2/2.</text>
</comment>
<dbReference type="GO" id="GO:0005509">
    <property type="term" value="F:calcium ion binding"/>
    <property type="evidence" value="ECO:0007669"/>
    <property type="project" value="InterPro"/>
</dbReference>
<keyword evidence="4 8" id="KW-0808">Transferase</keyword>
<accession>A0A5J4YPS8</accession>
<evidence type="ECO:0000256" key="3">
    <source>
        <dbReference type="ARBA" id="ARBA00021528"/>
    </source>
</evidence>
<dbReference type="InterPro" id="IPR042113">
    <property type="entry name" value="P_AcTrfase_dom1"/>
</dbReference>
<evidence type="ECO:0000313" key="8">
    <source>
        <dbReference type="EMBL" id="KAA8493511.1"/>
    </source>
</evidence>
<evidence type="ECO:0000259" key="7">
    <source>
        <dbReference type="PROSITE" id="PS50222"/>
    </source>
</evidence>
<keyword evidence="9" id="KW-1185">Reference proteome</keyword>
<dbReference type="GO" id="GO:0008959">
    <property type="term" value="F:phosphate acetyltransferase activity"/>
    <property type="evidence" value="ECO:0007669"/>
    <property type="project" value="UniProtKB-EC"/>
</dbReference>
<proteinExistence type="predicted"/>
<dbReference type="InterPro" id="IPR002505">
    <property type="entry name" value="PTA_PTB"/>
</dbReference>
<dbReference type="PANTHER" id="PTHR43356:SF3">
    <property type="entry name" value="PHOSPHATE ACETYLTRANSFERASE"/>
    <property type="match status" value="1"/>
</dbReference>
<evidence type="ECO:0000256" key="2">
    <source>
        <dbReference type="ARBA" id="ARBA00012707"/>
    </source>
</evidence>
<dbReference type="Gene3D" id="1.10.238.10">
    <property type="entry name" value="EF-hand"/>
    <property type="match status" value="1"/>
</dbReference>
<dbReference type="PROSITE" id="PS00018">
    <property type="entry name" value="EF_HAND_1"/>
    <property type="match status" value="1"/>
</dbReference>
<dbReference type="PANTHER" id="PTHR43356">
    <property type="entry name" value="PHOSPHATE ACETYLTRANSFERASE"/>
    <property type="match status" value="1"/>
</dbReference>
<dbReference type="NCBIfam" id="TIGR00651">
    <property type="entry name" value="pta"/>
    <property type="match status" value="1"/>
</dbReference>
<dbReference type="OrthoDB" id="67445at2759"/>
<evidence type="ECO:0000256" key="4">
    <source>
        <dbReference type="ARBA" id="ARBA00022679"/>
    </source>
</evidence>
<dbReference type="InterPro" id="IPR042112">
    <property type="entry name" value="P_AcTrfase_dom2"/>
</dbReference>
<evidence type="ECO:0000256" key="1">
    <source>
        <dbReference type="ARBA" id="ARBA00004989"/>
    </source>
</evidence>
<dbReference type="InterPro" id="IPR050500">
    <property type="entry name" value="Phos_Acetyltrans/Butyryltrans"/>
</dbReference>
<dbReference type="SUPFAM" id="SSF53659">
    <property type="entry name" value="Isocitrate/Isopropylmalate dehydrogenase-like"/>
    <property type="match status" value="1"/>
</dbReference>
<dbReference type="InterPro" id="IPR004614">
    <property type="entry name" value="P_AcTrfase"/>
</dbReference>
<protein>
    <recommendedName>
        <fullName evidence="3">Phosphate acetyltransferase</fullName>
        <ecNumber evidence="2">2.3.1.8</ecNumber>
    </recommendedName>
    <alternativeName>
        <fullName evidence="6">Phosphotransacetylase</fullName>
    </alternativeName>
</protein>
<dbReference type="Gene3D" id="3.40.50.10950">
    <property type="match status" value="1"/>
</dbReference>
<evidence type="ECO:0000256" key="5">
    <source>
        <dbReference type="ARBA" id="ARBA00023315"/>
    </source>
</evidence>
<dbReference type="EMBL" id="VRMN01000006">
    <property type="protein sequence ID" value="KAA8493511.1"/>
    <property type="molecule type" value="Genomic_DNA"/>
</dbReference>
<evidence type="ECO:0000313" key="9">
    <source>
        <dbReference type="Proteomes" id="UP000324585"/>
    </source>
</evidence>
<dbReference type="Proteomes" id="UP000324585">
    <property type="component" value="Unassembled WGS sequence"/>
</dbReference>
<dbReference type="NCBIfam" id="NF007233">
    <property type="entry name" value="PRK09653.1"/>
    <property type="match status" value="1"/>
</dbReference>
<dbReference type="EC" id="2.3.1.8" evidence="2"/>
<comment type="caution">
    <text evidence="8">The sequence shown here is derived from an EMBL/GenBank/DDBJ whole genome shotgun (WGS) entry which is preliminary data.</text>
</comment>
<feature type="domain" description="EF-hand" evidence="7">
    <location>
        <begin position="430"/>
        <end position="465"/>
    </location>
</feature>
<dbReference type="InterPro" id="IPR002048">
    <property type="entry name" value="EF_hand_dom"/>
</dbReference>
<evidence type="ECO:0000256" key="6">
    <source>
        <dbReference type="ARBA" id="ARBA00031108"/>
    </source>
</evidence>
<gene>
    <name evidence="8" type="ORF">FVE85_4648</name>
</gene>
<keyword evidence="5" id="KW-0012">Acyltransferase</keyword>
<dbReference type="Gene3D" id="3.40.50.10750">
    <property type="entry name" value="Isocitrate/Isopropylmalate dehydrogenase-like"/>
    <property type="match status" value="1"/>
</dbReference>
<dbReference type="AlphaFoldDB" id="A0A5J4YPS8"/>
<dbReference type="PROSITE" id="PS50222">
    <property type="entry name" value="EF_HAND_2"/>
    <property type="match status" value="1"/>
</dbReference>
<sequence>MVRVRSQRNMSLPLRRVMDAARRCRRSAGARATRTLALCASLRCTRVGLIDACGADARPSWQAVAAWKGLRDSSKQALESRKMIWSAAAVQSPAVEPATKVAIPDAADERCESPLCSSQALLIMPCTYRSELHQVSLGLLDLLASTGSSRVGYFRVVAPTEYALSGIKDLAKVPVGYGVKQEQALDILGSGRSVDLQEEVLAAYERFKKENELDFVVVDADHVPGHSSDATCVMWAALARVIDANILGVVDAEALALETGRLSVQPGAQVPVSDIVSVINDHRRLLTESKAPLLGTLVIRSRNAAALNEALRVHLGDFSLGVIPMDSQLESATLVDIADCLRATVHIGEECLQNSVRREAILIGTMGLKDLLSYLKRKNPMKYFDKRSVMKALEEAFENSELQGDASKQVASSWSEQAFADFARIHVPQALPFELHEIFEFLDEDHDGKLSFEDIQRGSSAYVVICDCSRIDLILGLMAIDSSKEWMGRVQGIVVTVDDKARLQDGAYLDDLMDMLRSFQGEGSCIPVLLASHHTSLSAAKRIGKLRPRITGVSSRKHARCVTLFDKYVATDRLMALLGAKRAPRVISARAFEHMMFSKARATLRHIVLAEGEEPDIQRAAQEVVSRNYAKVTLLGDPEVILDKARKARVDLSDAQIVNPLDSPQRAKYLQMLMDREEQSMEVHSVAMNDANVYGTLMVEAGDADAMVSGYLSTTFATIRAAVRYIGTQPGVSVVSSVFFMMLDSEVLTYADAALNPDPSPEELASIAIASAKTASKFGIKPRVALLSYATGTSNTGPLIDKVRDAYAIVREREPSLAVYGPIQYDAAVDPKVARTKVKSGDEFHVAGRANVLIFPNLSTGNNAYKAVQRSTGAVAIGPVIQGLRKPVNDLSRGATVKEIYETIVLTACLVEDAPPA</sequence>
<dbReference type="Pfam" id="PF01515">
    <property type="entry name" value="PTA_PTB"/>
    <property type="match status" value="1"/>
</dbReference>
<reference evidence="9" key="1">
    <citation type="journal article" date="2019" name="Nat. Commun.">
        <title>Expansion of phycobilisome linker gene families in mesophilic red algae.</title>
        <authorList>
            <person name="Lee J."/>
            <person name="Kim D."/>
            <person name="Bhattacharya D."/>
            <person name="Yoon H.S."/>
        </authorList>
    </citation>
    <scope>NUCLEOTIDE SEQUENCE [LARGE SCALE GENOMIC DNA]</scope>
    <source>
        <strain evidence="9">CCMP 1328</strain>
    </source>
</reference>
<dbReference type="NCBIfam" id="NF004167">
    <property type="entry name" value="PRK05632.1"/>
    <property type="match status" value="1"/>
</dbReference>
<dbReference type="InterPro" id="IPR018247">
    <property type="entry name" value="EF_Hand_1_Ca_BS"/>
</dbReference>